<name>Q6YUD9_ORYSJ</name>
<organism evidence="2 3">
    <name type="scientific">Oryza sativa subsp. japonica</name>
    <name type="common">Rice</name>
    <dbReference type="NCBI Taxonomy" id="39947"/>
    <lineage>
        <taxon>Eukaryota</taxon>
        <taxon>Viridiplantae</taxon>
        <taxon>Streptophyta</taxon>
        <taxon>Embryophyta</taxon>
        <taxon>Tracheophyta</taxon>
        <taxon>Spermatophyta</taxon>
        <taxon>Magnoliopsida</taxon>
        <taxon>Liliopsida</taxon>
        <taxon>Poales</taxon>
        <taxon>Poaceae</taxon>
        <taxon>BOP clade</taxon>
        <taxon>Oryzoideae</taxon>
        <taxon>Oryzeae</taxon>
        <taxon>Oryzinae</taxon>
        <taxon>Oryza</taxon>
        <taxon>Oryza sativa</taxon>
    </lineage>
</organism>
<feature type="domain" description="DUF834" evidence="1">
    <location>
        <begin position="50"/>
        <end position="86"/>
    </location>
</feature>
<dbReference type="InterPro" id="IPR008552">
    <property type="entry name" value="DUF834"/>
</dbReference>
<accession>Q6YUD9</accession>
<reference evidence="3" key="1">
    <citation type="journal article" date="2005" name="Nature">
        <title>The map-based sequence of the rice genome.</title>
        <authorList>
            <consortium name="International rice genome sequencing project (IRGSP)"/>
            <person name="Matsumoto T."/>
            <person name="Wu J."/>
            <person name="Kanamori H."/>
            <person name="Katayose Y."/>
            <person name="Fujisawa M."/>
            <person name="Namiki N."/>
            <person name="Mizuno H."/>
            <person name="Yamamoto K."/>
            <person name="Antonio B.A."/>
            <person name="Baba T."/>
            <person name="Sakata K."/>
            <person name="Nagamura Y."/>
            <person name="Aoki H."/>
            <person name="Arikawa K."/>
            <person name="Arita K."/>
            <person name="Bito T."/>
            <person name="Chiden Y."/>
            <person name="Fujitsuka N."/>
            <person name="Fukunaka R."/>
            <person name="Hamada M."/>
            <person name="Harada C."/>
            <person name="Hayashi A."/>
            <person name="Hijishita S."/>
            <person name="Honda M."/>
            <person name="Hosokawa S."/>
            <person name="Ichikawa Y."/>
            <person name="Idonuma A."/>
            <person name="Iijima M."/>
            <person name="Ikeda M."/>
            <person name="Ikeno M."/>
            <person name="Ito K."/>
            <person name="Ito S."/>
            <person name="Ito T."/>
            <person name="Ito Y."/>
            <person name="Ito Y."/>
            <person name="Iwabuchi A."/>
            <person name="Kamiya K."/>
            <person name="Karasawa W."/>
            <person name="Kurita K."/>
            <person name="Katagiri S."/>
            <person name="Kikuta A."/>
            <person name="Kobayashi H."/>
            <person name="Kobayashi N."/>
            <person name="Machita K."/>
            <person name="Maehara T."/>
            <person name="Masukawa M."/>
            <person name="Mizubayashi T."/>
            <person name="Mukai Y."/>
            <person name="Nagasaki H."/>
            <person name="Nagata Y."/>
            <person name="Naito S."/>
            <person name="Nakashima M."/>
            <person name="Nakama Y."/>
            <person name="Nakamichi Y."/>
            <person name="Nakamura M."/>
            <person name="Meguro A."/>
            <person name="Negishi M."/>
            <person name="Ohta I."/>
            <person name="Ohta T."/>
            <person name="Okamoto M."/>
            <person name="Ono N."/>
            <person name="Saji S."/>
            <person name="Sakaguchi M."/>
            <person name="Sakai K."/>
            <person name="Shibata M."/>
            <person name="Shimokawa T."/>
            <person name="Song J."/>
            <person name="Takazaki Y."/>
            <person name="Terasawa K."/>
            <person name="Tsugane M."/>
            <person name="Tsuji K."/>
            <person name="Ueda S."/>
            <person name="Waki K."/>
            <person name="Yamagata H."/>
            <person name="Yamamoto M."/>
            <person name="Yamamoto S."/>
            <person name="Yamane H."/>
            <person name="Yoshiki S."/>
            <person name="Yoshihara R."/>
            <person name="Yukawa K."/>
            <person name="Zhong H."/>
            <person name="Yano M."/>
            <person name="Yuan Q."/>
            <person name="Ouyang S."/>
            <person name="Liu J."/>
            <person name="Jones K.M."/>
            <person name="Gansberger K."/>
            <person name="Moffat K."/>
            <person name="Hill J."/>
            <person name="Bera J."/>
            <person name="Fadrosh D."/>
            <person name="Jin S."/>
            <person name="Johri S."/>
            <person name="Kim M."/>
            <person name="Overton L."/>
            <person name="Reardon M."/>
            <person name="Tsitrin T."/>
            <person name="Vuong H."/>
            <person name="Weaver B."/>
            <person name="Ciecko A."/>
            <person name="Tallon L."/>
            <person name="Jackson J."/>
            <person name="Pai G."/>
            <person name="Aken S.V."/>
            <person name="Utterback T."/>
            <person name="Reidmuller S."/>
            <person name="Feldblyum T."/>
            <person name="Hsiao J."/>
            <person name="Zismann V."/>
            <person name="Iobst S."/>
            <person name="de Vazeille A.R."/>
            <person name="Buell C.R."/>
            <person name="Ying K."/>
            <person name="Li Y."/>
            <person name="Lu T."/>
            <person name="Huang Y."/>
            <person name="Zhao Q."/>
            <person name="Feng Q."/>
            <person name="Zhang L."/>
            <person name="Zhu J."/>
            <person name="Weng Q."/>
            <person name="Mu J."/>
            <person name="Lu Y."/>
            <person name="Fan D."/>
            <person name="Liu Y."/>
            <person name="Guan J."/>
            <person name="Zhang Y."/>
            <person name="Yu S."/>
            <person name="Liu X."/>
            <person name="Zhang Y."/>
            <person name="Hong G."/>
            <person name="Han B."/>
            <person name="Choisne N."/>
            <person name="Demange N."/>
            <person name="Orjeda G."/>
            <person name="Samain S."/>
            <person name="Cattolico L."/>
            <person name="Pelletier E."/>
            <person name="Couloux A."/>
            <person name="Segurens B."/>
            <person name="Wincker P."/>
            <person name="D'Hont A."/>
            <person name="Scarpelli C."/>
            <person name="Weissenbach J."/>
            <person name="Salanoubat M."/>
            <person name="Quetier F."/>
            <person name="Yu Y."/>
            <person name="Kim H.R."/>
            <person name="Rambo T."/>
            <person name="Currie J."/>
            <person name="Collura K."/>
            <person name="Luo M."/>
            <person name="Yang T."/>
            <person name="Ammiraju J.S.S."/>
            <person name="Engler F."/>
            <person name="Soderlund C."/>
            <person name="Wing R.A."/>
            <person name="Palmer L.E."/>
            <person name="de la Bastide M."/>
            <person name="Spiegel L."/>
            <person name="Nascimento L."/>
            <person name="Zutavern T."/>
            <person name="O'Shaughnessy A."/>
            <person name="Dike S."/>
            <person name="Dedhia N."/>
            <person name="Preston R."/>
            <person name="Balija V."/>
            <person name="McCombie W.R."/>
            <person name="Chow T."/>
            <person name="Chen H."/>
            <person name="Chung M."/>
            <person name="Chen C."/>
            <person name="Shaw J."/>
            <person name="Wu H."/>
            <person name="Hsiao K."/>
            <person name="Chao Y."/>
            <person name="Chu M."/>
            <person name="Cheng C."/>
            <person name="Hour A."/>
            <person name="Lee P."/>
            <person name="Lin S."/>
            <person name="Lin Y."/>
            <person name="Liou J."/>
            <person name="Liu S."/>
            <person name="Hsing Y."/>
            <person name="Raghuvanshi S."/>
            <person name="Mohanty A."/>
            <person name="Bharti A.K."/>
            <person name="Gaur A."/>
            <person name="Gupta V."/>
            <person name="Kumar D."/>
            <person name="Ravi V."/>
            <person name="Vij S."/>
            <person name="Kapur A."/>
            <person name="Khurana P."/>
            <person name="Khurana P."/>
            <person name="Khurana J.P."/>
            <person name="Tyagi A.K."/>
            <person name="Gaikwad K."/>
            <person name="Singh A."/>
            <person name="Dalal V."/>
            <person name="Srivastava S."/>
            <person name="Dixit A."/>
            <person name="Pal A.K."/>
            <person name="Ghazi I.A."/>
            <person name="Yadav M."/>
            <person name="Pandit A."/>
            <person name="Bhargava A."/>
            <person name="Sureshbabu K."/>
            <person name="Batra K."/>
            <person name="Sharma T.R."/>
            <person name="Mohapatra T."/>
            <person name="Singh N.K."/>
            <person name="Messing J."/>
            <person name="Nelson A.B."/>
            <person name="Fuks G."/>
            <person name="Kavchok S."/>
            <person name="Keizer G."/>
            <person name="Linton E."/>
            <person name="Llaca V."/>
            <person name="Song R."/>
            <person name="Tanyolac B."/>
            <person name="Young S."/>
            <person name="Ho-Il K."/>
            <person name="Hahn J.H."/>
            <person name="Sangsakoo G."/>
            <person name="Vanavichit A."/>
            <person name="de Mattos Luiz.A.T."/>
            <person name="Zimmer P.D."/>
            <person name="Malone G."/>
            <person name="Dellagostin O."/>
            <person name="de Oliveira A.C."/>
            <person name="Bevan M."/>
            <person name="Bancroft I."/>
            <person name="Minx P."/>
            <person name="Cordum H."/>
            <person name="Wilson R."/>
            <person name="Cheng Z."/>
            <person name="Jin W."/>
            <person name="Jiang J."/>
            <person name="Leong S.A."/>
            <person name="Iwama H."/>
            <person name="Gojobori T."/>
            <person name="Itoh T."/>
            <person name="Niimura Y."/>
            <person name="Fujii Y."/>
            <person name="Habara T."/>
            <person name="Sakai H."/>
            <person name="Sato Y."/>
            <person name="Wilson G."/>
            <person name="Kumar K."/>
            <person name="McCouch S."/>
            <person name="Juretic N."/>
            <person name="Hoen D."/>
            <person name="Wright S."/>
            <person name="Bruskiewich R."/>
            <person name="Bureau T."/>
            <person name="Miyao A."/>
            <person name="Hirochika H."/>
            <person name="Nishikawa T."/>
            <person name="Kadowaki K."/>
            <person name="Sugiura M."/>
            <person name="Burr B."/>
            <person name="Sasaki T."/>
        </authorList>
    </citation>
    <scope>NUCLEOTIDE SEQUENCE [LARGE SCALE GENOMIC DNA]</scope>
    <source>
        <strain evidence="3">cv. Nipponbare</strain>
    </source>
</reference>
<dbReference type="Pfam" id="PF05754">
    <property type="entry name" value="DUF834"/>
    <property type="match status" value="1"/>
</dbReference>
<evidence type="ECO:0000259" key="1">
    <source>
        <dbReference type="Pfam" id="PF05754"/>
    </source>
</evidence>
<dbReference type="Proteomes" id="UP000000763">
    <property type="component" value="Chromosome 8"/>
</dbReference>
<dbReference type="EMBL" id="AP005870">
    <property type="protein sequence ID" value="BAD03888.1"/>
    <property type="molecule type" value="Genomic_DNA"/>
</dbReference>
<evidence type="ECO:0000313" key="2">
    <source>
        <dbReference type="EMBL" id="BAD03888.1"/>
    </source>
</evidence>
<evidence type="ECO:0000313" key="3">
    <source>
        <dbReference type="Proteomes" id="UP000000763"/>
    </source>
</evidence>
<reference evidence="3" key="2">
    <citation type="journal article" date="2008" name="Nucleic Acids Res.">
        <title>The rice annotation project database (RAP-DB): 2008 update.</title>
        <authorList>
            <consortium name="The rice annotation project (RAP)"/>
        </authorList>
    </citation>
    <scope>GENOME REANNOTATION</scope>
    <source>
        <strain evidence="3">cv. Nipponbare</strain>
    </source>
</reference>
<sequence>MSGLEHFVKHVVGVTFDCSFLIDAGKNPLLPAQQLASTIEATTALGTREDDGDILAIFGEGKPMAGLQLGAAMLRKTTAKTDHHGVIDRARPEVE</sequence>
<gene>
    <name evidence="2" type="primary">B1049E04.17</name>
</gene>
<proteinExistence type="predicted"/>
<protein>
    <recommendedName>
        <fullName evidence="1">DUF834 domain-containing protein</fullName>
    </recommendedName>
</protein>
<dbReference type="AlphaFoldDB" id="Q6YUD9"/>